<protein>
    <recommendedName>
        <fullName evidence="5">C1q domain-containing protein</fullName>
    </recommendedName>
</protein>
<evidence type="ECO:0000256" key="4">
    <source>
        <dbReference type="SAM" id="SignalP"/>
    </source>
</evidence>
<sequence>MWTLVLLLVTFEFPLALNAAAMGSDSISDYERLRQRVSRESMITTTIMNSVNVVQLELSTMITEQKQQNDDIKLLMQQVAALSKLNTQLNFELNKVKQNLTESNQRLKDMIDQNDDKAEEKSGSLARDVGDVRKEISRQNNDIEVLQVDLKQLQRSTVDDRVFVDKVSSISQEMGEIKTANGMNSLVIEELQQEVNKVKLSKVSNDDFNEKYSRLEEELDYVREHGVNNSIAISEIEDEMDTITFNQTKHDNNLLYLNQKVQTLQRRSDKLESGIINMTDDMTSFDSSTKGMTTVISEMQGDLSLVQKSSADLGEIVLRLTNDPTTGKFKAQVSGTYVFFFNILTRPHMRLGVDLTINGETRSACAYSGADPNFSVNGSNMVVVHLNQGDEVWVRAHKSRDPPPGVMLSSFANSFAGFLLYSD</sequence>
<name>A0A8W8NWV4_MAGGI</name>
<evidence type="ECO:0000313" key="7">
    <source>
        <dbReference type="Proteomes" id="UP000005408"/>
    </source>
</evidence>
<dbReference type="EnsemblMetazoa" id="G7123.5">
    <property type="protein sequence ID" value="G7123.5:cds"/>
    <property type="gene ID" value="G7123"/>
</dbReference>
<evidence type="ECO:0000256" key="2">
    <source>
        <dbReference type="ARBA" id="ARBA00022525"/>
    </source>
</evidence>
<dbReference type="SMART" id="SM00110">
    <property type="entry name" value="C1Q"/>
    <property type="match status" value="1"/>
</dbReference>
<keyword evidence="7" id="KW-1185">Reference proteome</keyword>
<dbReference type="Proteomes" id="UP000005408">
    <property type="component" value="Unassembled WGS sequence"/>
</dbReference>
<feature type="coiled-coil region" evidence="3">
    <location>
        <begin position="86"/>
        <end position="156"/>
    </location>
</feature>
<dbReference type="Pfam" id="PF00386">
    <property type="entry name" value="C1q"/>
    <property type="match status" value="1"/>
</dbReference>
<dbReference type="PANTHER" id="PTHR15427:SF33">
    <property type="entry name" value="COLLAGEN IV NC1 DOMAIN-CONTAINING PROTEIN"/>
    <property type="match status" value="1"/>
</dbReference>
<dbReference type="InterPro" id="IPR001073">
    <property type="entry name" value="C1q_dom"/>
</dbReference>
<evidence type="ECO:0000256" key="3">
    <source>
        <dbReference type="SAM" id="Coils"/>
    </source>
</evidence>
<evidence type="ECO:0000259" key="5">
    <source>
        <dbReference type="PROSITE" id="PS50871"/>
    </source>
</evidence>
<comment type="subcellular location">
    <subcellularLocation>
        <location evidence="1">Secreted</location>
    </subcellularLocation>
</comment>
<proteinExistence type="predicted"/>
<feature type="domain" description="C1q" evidence="5">
    <location>
        <begin position="285"/>
        <end position="423"/>
    </location>
</feature>
<dbReference type="Gene3D" id="2.60.120.40">
    <property type="match status" value="1"/>
</dbReference>
<keyword evidence="3" id="KW-0175">Coiled coil</keyword>
<reference evidence="6" key="1">
    <citation type="submission" date="2022-08" db="UniProtKB">
        <authorList>
            <consortium name="EnsemblMetazoa"/>
        </authorList>
    </citation>
    <scope>IDENTIFICATION</scope>
    <source>
        <strain evidence="6">05x7-T-G4-1.051#20</strain>
    </source>
</reference>
<organism evidence="6 7">
    <name type="scientific">Magallana gigas</name>
    <name type="common">Pacific oyster</name>
    <name type="synonym">Crassostrea gigas</name>
    <dbReference type="NCBI Taxonomy" id="29159"/>
    <lineage>
        <taxon>Eukaryota</taxon>
        <taxon>Metazoa</taxon>
        <taxon>Spiralia</taxon>
        <taxon>Lophotrochozoa</taxon>
        <taxon>Mollusca</taxon>
        <taxon>Bivalvia</taxon>
        <taxon>Autobranchia</taxon>
        <taxon>Pteriomorphia</taxon>
        <taxon>Ostreida</taxon>
        <taxon>Ostreoidea</taxon>
        <taxon>Ostreidae</taxon>
        <taxon>Magallana</taxon>
    </lineage>
</organism>
<dbReference type="GO" id="GO:0005581">
    <property type="term" value="C:collagen trimer"/>
    <property type="evidence" value="ECO:0007669"/>
    <property type="project" value="UniProtKB-KW"/>
</dbReference>
<dbReference type="AlphaFoldDB" id="A0A8W8NWV4"/>
<feature type="chain" id="PRO_5036445093" description="C1q domain-containing protein" evidence="4">
    <location>
        <begin position="20"/>
        <end position="423"/>
    </location>
</feature>
<evidence type="ECO:0000256" key="1">
    <source>
        <dbReference type="ARBA" id="ARBA00004613"/>
    </source>
</evidence>
<evidence type="ECO:0000313" key="6">
    <source>
        <dbReference type="EnsemblMetazoa" id="G7123.5:cds"/>
    </source>
</evidence>
<dbReference type="SUPFAM" id="SSF49842">
    <property type="entry name" value="TNF-like"/>
    <property type="match status" value="1"/>
</dbReference>
<dbReference type="PANTHER" id="PTHR15427">
    <property type="entry name" value="EMILIN ELASTIN MICROFIBRIL INTERFACE-LOCATED PROTEIN ELASTIN MICROFIBRIL INTERFACER"/>
    <property type="match status" value="1"/>
</dbReference>
<dbReference type="InterPro" id="IPR008983">
    <property type="entry name" value="Tumour_necrosis_fac-like_dom"/>
</dbReference>
<keyword evidence="2" id="KW-0964">Secreted</keyword>
<dbReference type="InterPro" id="IPR050392">
    <property type="entry name" value="Collagen/C1q_domain"/>
</dbReference>
<accession>A0A8W8NWV4</accession>
<feature type="signal peptide" evidence="4">
    <location>
        <begin position="1"/>
        <end position="19"/>
    </location>
</feature>
<keyword evidence="4" id="KW-0732">Signal</keyword>
<dbReference type="PRINTS" id="PR00007">
    <property type="entry name" value="COMPLEMNTC1Q"/>
</dbReference>
<dbReference type="PROSITE" id="PS50871">
    <property type="entry name" value="C1Q"/>
    <property type="match status" value="1"/>
</dbReference>